<feature type="domain" description="C2H2-type" evidence="14">
    <location>
        <begin position="260"/>
        <end position="287"/>
    </location>
</feature>
<dbReference type="AlphaFoldDB" id="A0AAY5KF16"/>
<dbReference type="GO" id="GO:0008270">
    <property type="term" value="F:zinc ion binding"/>
    <property type="evidence" value="ECO:0007669"/>
    <property type="project" value="UniProtKB-KW"/>
</dbReference>
<evidence type="ECO:0000256" key="1">
    <source>
        <dbReference type="ARBA" id="ARBA00003767"/>
    </source>
</evidence>
<comment type="similarity">
    <text evidence="3">Belongs to the krueppel C2H2-type zinc-finger protein family.</text>
</comment>
<dbReference type="Proteomes" id="UP000265140">
    <property type="component" value="Chromosome 15"/>
</dbReference>
<keyword evidence="10" id="KW-0804">Transcription</keyword>
<reference evidence="15 16" key="1">
    <citation type="submission" date="2020-02" db="EMBL/GenBank/DDBJ databases">
        <title>Esox lucius (northern pike) genome, fEsoLuc1, primary haplotype.</title>
        <authorList>
            <person name="Myers G."/>
            <person name="Karagic N."/>
            <person name="Meyer A."/>
            <person name="Pippel M."/>
            <person name="Reichard M."/>
            <person name="Winkler S."/>
            <person name="Tracey A."/>
            <person name="Sims Y."/>
            <person name="Howe K."/>
            <person name="Rhie A."/>
            <person name="Formenti G."/>
            <person name="Durbin R."/>
            <person name="Fedrigo O."/>
            <person name="Jarvis E.D."/>
        </authorList>
    </citation>
    <scope>NUCLEOTIDE SEQUENCE [LARGE SCALE GENOMIC DNA]</scope>
</reference>
<sequence length="434" mass="48750">MPKLQYFRVFVNERLTAAAVEIFGAVEKTVREYHEENERLRRLLQITPEIRIIDSLQVSLMKSSCPEEKQHCEQELSPSLEQEDPETTWIKEEQEALKSSQTGEPLQGIFGTEDSIFTPCVKSECDLEDPNWSLSLPQTQTVGNRESDCRPVDLKPFDTVTHLEGLDISCDTPDSQYNVSSHSSALNSDPAGLDSSPPLDPSTTPRKTPCCPDRGKELALKADPKRHVNHVKGHSECEKHCNSTRKLKAHVQTCHTEKSYTCPLCGKIVKRKINLTQHMRIHTGEKSFSCGECGKSFSQRQNLSMHKLTHTVNKPFSCAECGKSFRTNSHLTRHNLTHTGEKPFSCCDCGKRFSLKQNLSIHKLTHTGEKPFSCGECGKSFSQKGNLTAHKRTHTGEKPFICGECGKGFMKKRYLTTHELTHTGVTQISNPLTL</sequence>
<dbReference type="FunFam" id="3.30.160.60:FF:002716">
    <property type="entry name" value="Zinc finger protein 212"/>
    <property type="match status" value="2"/>
</dbReference>
<evidence type="ECO:0000256" key="13">
    <source>
        <dbReference type="SAM" id="MobiDB-lite"/>
    </source>
</evidence>
<evidence type="ECO:0000256" key="4">
    <source>
        <dbReference type="ARBA" id="ARBA00022723"/>
    </source>
</evidence>
<dbReference type="SMART" id="SM00355">
    <property type="entry name" value="ZnF_C2H2"/>
    <property type="match status" value="7"/>
</dbReference>
<dbReference type="PANTHER" id="PTHR14196">
    <property type="entry name" value="ODD-SKIPPED - RELATED"/>
    <property type="match status" value="1"/>
</dbReference>
<evidence type="ECO:0000256" key="7">
    <source>
        <dbReference type="ARBA" id="ARBA00022833"/>
    </source>
</evidence>
<dbReference type="SUPFAM" id="SSF57667">
    <property type="entry name" value="beta-beta-alpha zinc fingers"/>
    <property type="match status" value="4"/>
</dbReference>
<evidence type="ECO:0000313" key="16">
    <source>
        <dbReference type="Proteomes" id="UP000265140"/>
    </source>
</evidence>
<evidence type="ECO:0000313" key="15">
    <source>
        <dbReference type="Ensembl" id="ENSELUP00000084917.1"/>
    </source>
</evidence>
<evidence type="ECO:0000256" key="2">
    <source>
        <dbReference type="ARBA" id="ARBA00004123"/>
    </source>
</evidence>
<keyword evidence="7" id="KW-0862">Zinc</keyword>
<evidence type="ECO:0000256" key="11">
    <source>
        <dbReference type="ARBA" id="ARBA00023242"/>
    </source>
</evidence>
<feature type="compositionally biased region" description="Low complexity" evidence="13">
    <location>
        <begin position="193"/>
        <end position="205"/>
    </location>
</feature>
<dbReference type="GeneTree" id="ENSGT01150000286958"/>
<evidence type="ECO:0000256" key="6">
    <source>
        <dbReference type="ARBA" id="ARBA00022771"/>
    </source>
</evidence>
<dbReference type="FunFam" id="3.30.160.60:FF:000303">
    <property type="entry name" value="Zinc finger protein 41"/>
    <property type="match status" value="1"/>
</dbReference>
<dbReference type="PANTHER" id="PTHR14196:SF15">
    <property type="entry name" value="OOCYTE ZINC FINGER PROTEIN XLCOF7.1-LIKE"/>
    <property type="match status" value="1"/>
</dbReference>
<comment type="subcellular location">
    <subcellularLocation>
        <location evidence="2">Nucleus</location>
    </subcellularLocation>
</comment>
<keyword evidence="16" id="KW-1185">Reference proteome</keyword>
<reference evidence="15" key="2">
    <citation type="submission" date="2025-08" db="UniProtKB">
        <authorList>
            <consortium name="Ensembl"/>
        </authorList>
    </citation>
    <scope>IDENTIFICATION</scope>
</reference>
<dbReference type="InterPro" id="IPR013087">
    <property type="entry name" value="Znf_C2H2_type"/>
</dbReference>
<evidence type="ECO:0000256" key="9">
    <source>
        <dbReference type="ARBA" id="ARBA00023125"/>
    </source>
</evidence>
<dbReference type="GO" id="GO:0000981">
    <property type="term" value="F:DNA-binding transcription factor activity, RNA polymerase II-specific"/>
    <property type="evidence" value="ECO:0007669"/>
    <property type="project" value="TreeGrafter"/>
</dbReference>
<dbReference type="Ensembl" id="ENSELUT00000110859.1">
    <property type="protein sequence ID" value="ENSELUP00000084917.1"/>
    <property type="gene ID" value="ENSELUG00000042346.1"/>
</dbReference>
<dbReference type="PROSITE" id="PS00028">
    <property type="entry name" value="ZINC_FINGER_C2H2_1"/>
    <property type="match status" value="6"/>
</dbReference>
<feature type="domain" description="C2H2-type" evidence="14">
    <location>
        <begin position="372"/>
        <end position="399"/>
    </location>
</feature>
<comment type="function">
    <text evidence="1">May be involved in transcriptional regulation.</text>
</comment>
<dbReference type="Gene3D" id="3.30.160.60">
    <property type="entry name" value="Classic Zinc Finger"/>
    <property type="match status" value="6"/>
</dbReference>
<keyword evidence="9" id="KW-0238">DNA-binding</keyword>
<dbReference type="GO" id="GO:0005634">
    <property type="term" value="C:nucleus"/>
    <property type="evidence" value="ECO:0007669"/>
    <property type="project" value="UniProtKB-SubCell"/>
</dbReference>
<organism evidence="15 16">
    <name type="scientific">Esox lucius</name>
    <name type="common">Northern pike</name>
    <dbReference type="NCBI Taxonomy" id="8010"/>
    <lineage>
        <taxon>Eukaryota</taxon>
        <taxon>Metazoa</taxon>
        <taxon>Chordata</taxon>
        <taxon>Craniata</taxon>
        <taxon>Vertebrata</taxon>
        <taxon>Euteleostomi</taxon>
        <taxon>Actinopterygii</taxon>
        <taxon>Neopterygii</taxon>
        <taxon>Teleostei</taxon>
        <taxon>Protacanthopterygii</taxon>
        <taxon>Esociformes</taxon>
        <taxon>Esocidae</taxon>
        <taxon>Esox</taxon>
    </lineage>
</organism>
<feature type="domain" description="C2H2-type" evidence="14">
    <location>
        <begin position="288"/>
        <end position="315"/>
    </location>
</feature>
<evidence type="ECO:0000256" key="8">
    <source>
        <dbReference type="ARBA" id="ARBA00023015"/>
    </source>
</evidence>
<dbReference type="KEGG" id="els:105025551"/>
<keyword evidence="6 12" id="KW-0863">Zinc-finger</keyword>
<dbReference type="InterPro" id="IPR050717">
    <property type="entry name" value="C2H2-ZF_Transcription_Reg"/>
</dbReference>
<keyword evidence="11" id="KW-0539">Nucleus</keyword>
<dbReference type="FunFam" id="3.30.160.60:FF:001715">
    <property type="match status" value="1"/>
</dbReference>
<dbReference type="FunFam" id="3.30.160.60:FF:000759">
    <property type="entry name" value="zinc finger protein 16"/>
    <property type="match status" value="1"/>
</dbReference>
<dbReference type="RefSeq" id="XP_010894607.2">
    <property type="nucleotide sequence ID" value="XM_010896305.4"/>
</dbReference>
<evidence type="ECO:0000256" key="3">
    <source>
        <dbReference type="ARBA" id="ARBA00006991"/>
    </source>
</evidence>
<feature type="region of interest" description="Disordered" evidence="13">
    <location>
        <begin position="177"/>
        <end position="212"/>
    </location>
</feature>
<feature type="domain" description="C2H2-type" evidence="14">
    <location>
        <begin position="344"/>
        <end position="371"/>
    </location>
</feature>
<keyword evidence="4" id="KW-0479">Metal-binding</keyword>
<proteinExistence type="inferred from homology"/>
<keyword evidence="8" id="KW-0805">Transcription regulation</keyword>
<keyword evidence="5" id="KW-0677">Repeat</keyword>
<dbReference type="GO" id="GO:0000977">
    <property type="term" value="F:RNA polymerase II transcription regulatory region sequence-specific DNA binding"/>
    <property type="evidence" value="ECO:0007669"/>
    <property type="project" value="TreeGrafter"/>
</dbReference>
<name>A0AAY5KF16_ESOLU</name>
<evidence type="ECO:0000256" key="12">
    <source>
        <dbReference type="PROSITE-ProRule" id="PRU00042"/>
    </source>
</evidence>
<feature type="domain" description="C2H2-type" evidence="14">
    <location>
        <begin position="400"/>
        <end position="427"/>
    </location>
</feature>
<evidence type="ECO:0000256" key="5">
    <source>
        <dbReference type="ARBA" id="ARBA00022737"/>
    </source>
</evidence>
<accession>A0AAY5KF16</accession>
<evidence type="ECO:0000256" key="10">
    <source>
        <dbReference type="ARBA" id="ARBA00023163"/>
    </source>
</evidence>
<feature type="domain" description="C2H2-type" evidence="14">
    <location>
        <begin position="316"/>
        <end position="343"/>
    </location>
</feature>
<dbReference type="FunFam" id="3.30.160.60:FF:001576">
    <property type="entry name" value="HKR1, GLI-Kruppel zinc finger family member"/>
    <property type="match status" value="1"/>
</dbReference>
<dbReference type="PROSITE" id="PS50157">
    <property type="entry name" value="ZINC_FINGER_C2H2_2"/>
    <property type="match status" value="6"/>
</dbReference>
<dbReference type="InterPro" id="IPR036236">
    <property type="entry name" value="Znf_C2H2_sf"/>
</dbReference>
<protein>
    <recommendedName>
        <fullName evidence="14">C2H2-type domain-containing protein</fullName>
    </recommendedName>
</protein>
<reference evidence="15" key="3">
    <citation type="submission" date="2025-09" db="UniProtKB">
        <authorList>
            <consortium name="Ensembl"/>
        </authorList>
    </citation>
    <scope>IDENTIFICATION</scope>
</reference>
<dbReference type="GeneID" id="105025551"/>
<evidence type="ECO:0000259" key="14">
    <source>
        <dbReference type="PROSITE" id="PS50157"/>
    </source>
</evidence>
<feature type="compositionally biased region" description="Polar residues" evidence="13">
    <location>
        <begin position="177"/>
        <end position="187"/>
    </location>
</feature>
<dbReference type="Pfam" id="PF00096">
    <property type="entry name" value="zf-C2H2"/>
    <property type="match status" value="6"/>
</dbReference>